<sequence length="607" mass="65784">MSSEQLSPATALNPSDRPPDPISPPADSLPKVSESPSSVEVMAVDAPAKQISSAGTTPPATTSYASAVTRTGTGSPSGVCSWTPVGEQDLVPGLYNGEPELRISEGLRTKLSAPWQRSLVVRTLGLKISFNIFSNKLRAQWRPTGAMEIMFLGQECFLVKLSNDVDYFRALTEGPWTIFDHYLLIQQWTPAFRLSNKLPKSMIVWVQLPAFPVHLYHREVLFSLGNMIGRTIKLDYHTLHQQRARFARIAVEVDLSKPLITRIRLDGQWQYLEYENLPVVCFECGKIGHTKDTCPTLNPPPPQLNLVVFGNPPAPATTCSPEEKVGFGPWMQVTRRSRRGNRNSEKGNSDLSHAEISNQRKGGKGKSTNRETPSIVENPPGIVFVANQRSDMPSGGKTGKDRDSTSKPKGKASVEGDSGNDNGKGVLGPAPKSNQPKYKGPIESSLKHRAPETGPSTSGTKPIILHGGNGDPKLAAPKPPQLLTLPGNNGTTIQVVNISQTDPDIDHRPDGATPSASTRTKSQKKQRKKQKSPVKSPLPVTAKALQIWTPIKAKKNKARARLAALTLQEIDAWTGAANRGLEAEISSLTTNDATVEAIEMAIATTNS</sequence>
<dbReference type="InterPro" id="IPR036875">
    <property type="entry name" value="Znf_CCHC_sf"/>
</dbReference>
<dbReference type="Proteomes" id="UP001497516">
    <property type="component" value="Chromosome 1"/>
</dbReference>
<evidence type="ECO:0000313" key="4">
    <source>
        <dbReference type="EMBL" id="CAL1354335.1"/>
    </source>
</evidence>
<dbReference type="InterPro" id="IPR040256">
    <property type="entry name" value="At4g02000-like"/>
</dbReference>
<dbReference type="Pfam" id="PF14111">
    <property type="entry name" value="DUF4283"/>
    <property type="match status" value="1"/>
</dbReference>
<feature type="region of interest" description="Disordered" evidence="2">
    <location>
        <begin position="318"/>
        <end position="538"/>
    </location>
</feature>
<protein>
    <recommendedName>
        <fullName evidence="3">CCHC-type domain-containing protein</fullName>
    </recommendedName>
</protein>
<feature type="compositionally biased region" description="Polar residues" evidence="2">
    <location>
        <begin position="349"/>
        <end position="360"/>
    </location>
</feature>
<feature type="region of interest" description="Disordered" evidence="2">
    <location>
        <begin position="1"/>
        <end position="78"/>
    </location>
</feature>
<gene>
    <name evidence="4" type="ORF">LTRI10_LOCUS2158</name>
</gene>
<dbReference type="PROSITE" id="PS50158">
    <property type="entry name" value="ZF_CCHC"/>
    <property type="match status" value="1"/>
</dbReference>
<feature type="compositionally biased region" description="Polar residues" evidence="2">
    <location>
        <begin position="1"/>
        <end position="13"/>
    </location>
</feature>
<feature type="compositionally biased region" description="Low complexity" evidence="2">
    <location>
        <begin position="25"/>
        <end position="41"/>
    </location>
</feature>
<evidence type="ECO:0000259" key="3">
    <source>
        <dbReference type="PROSITE" id="PS50158"/>
    </source>
</evidence>
<dbReference type="PANTHER" id="PTHR31286:SF99">
    <property type="entry name" value="DUF4283 DOMAIN-CONTAINING PROTEIN"/>
    <property type="match status" value="1"/>
</dbReference>
<dbReference type="SUPFAM" id="SSF57756">
    <property type="entry name" value="Retrovirus zinc finger-like domains"/>
    <property type="match status" value="1"/>
</dbReference>
<name>A0AAV2CF00_9ROSI</name>
<keyword evidence="5" id="KW-1185">Reference proteome</keyword>
<accession>A0AAV2CF00</accession>
<dbReference type="PANTHER" id="PTHR31286">
    <property type="entry name" value="GLYCINE-RICH CELL WALL STRUCTURAL PROTEIN 1.8-LIKE"/>
    <property type="match status" value="1"/>
</dbReference>
<keyword evidence="1" id="KW-0863">Zinc-finger</keyword>
<dbReference type="GO" id="GO:0008270">
    <property type="term" value="F:zinc ion binding"/>
    <property type="evidence" value="ECO:0007669"/>
    <property type="project" value="UniProtKB-KW"/>
</dbReference>
<organism evidence="4 5">
    <name type="scientific">Linum trigynum</name>
    <dbReference type="NCBI Taxonomy" id="586398"/>
    <lineage>
        <taxon>Eukaryota</taxon>
        <taxon>Viridiplantae</taxon>
        <taxon>Streptophyta</taxon>
        <taxon>Embryophyta</taxon>
        <taxon>Tracheophyta</taxon>
        <taxon>Spermatophyta</taxon>
        <taxon>Magnoliopsida</taxon>
        <taxon>eudicotyledons</taxon>
        <taxon>Gunneridae</taxon>
        <taxon>Pentapetalae</taxon>
        <taxon>rosids</taxon>
        <taxon>fabids</taxon>
        <taxon>Malpighiales</taxon>
        <taxon>Linaceae</taxon>
        <taxon>Linum</taxon>
    </lineage>
</organism>
<dbReference type="EMBL" id="OZ034813">
    <property type="protein sequence ID" value="CAL1354335.1"/>
    <property type="molecule type" value="Genomic_DNA"/>
</dbReference>
<evidence type="ECO:0000256" key="2">
    <source>
        <dbReference type="SAM" id="MobiDB-lite"/>
    </source>
</evidence>
<evidence type="ECO:0000313" key="5">
    <source>
        <dbReference type="Proteomes" id="UP001497516"/>
    </source>
</evidence>
<feature type="compositionally biased region" description="Basic residues" evidence="2">
    <location>
        <begin position="521"/>
        <end position="532"/>
    </location>
</feature>
<feature type="compositionally biased region" description="Low complexity" evidence="2">
    <location>
        <begin position="472"/>
        <end position="486"/>
    </location>
</feature>
<reference evidence="4 5" key="1">
    <citation type="submission" date="2024-04" db="EMBL/GenBank/DDBJ databases">
        <authorList>
            <person name="Fracassetti M."/>
        </authorList>
    </citation>
    <scope>NUCLEOTIDE SEQUENCE [LARGE SCALE GENOMIC DNA]</scope>
</reference>
<dbReference type="AlphaFoldDB" id="A0AAV2CF00"/>
<keyword evidence="1" id="KW-0862">Zinc</keyword>
<dbReference type="InterPro" id="IPR001878">
    <property type="entry name" value="Znf_CCHC"/>
</dbReference>
<feature type="compositionally biased region" description="Polar residues" evidence="2">
    <location>
        <begin position="487"/>
        <end position="502"/>
    </location>
</feature>
<feature type="domain" description="CCHC-type" evidence="3">
    <location>
        <begin position="281"/>
        <end position="295"/>
    </location>
</feature>
<feature type="compositionally biased region" description="Low complexity" evidence="2">
    <location>
        <begin position="52"/>
        <end position="67"/>
    </location>
</feature>
<proteinExistence type="predicted"/>
<feature type="compositionally biased region" description="Polar residues" evidence="2">
    <location>
        <begin position="68"/>
        <end position="78"/>
    </location>
</feature>
<dbReference type="InterPro" id="IPR025558">
    <property type="entry name" value="DUF4283"/>
</dbReference>
<dbReference type="GO" id="GO:0003676">
    <property type="term" value="F:nucleic acid binding"/>
    <property type="evidence" value="ECO:0007669"/>
    <property type="project" value="InterPro"/>
</dbReference>
<evidence type="ECO:0000256" key="1">
    <source>
        <dbReference type="PROSITE-ProRule" id="PRU00047"/>
    </source>
</evidence>
<keyword evidence="1" id="KW-0479">Metal-binding</keyword>